<evidence type="ECO:0000313" key="3">
    <source>
        <dbReference type="EMBL" id="SVA97668.1"/>
    </source>
</evidence>
<dbReference type="EMBL" id="UINC01024301">
    <property type="protein sequence ID" value="SVA97668.1"/>
    <property type="molecule type" value="Genomic_DNA"/>
</dbReference>
<organism evidence="3">
    <name type="scientific">marine metagenome</name>
    <dbReference type="NCBI Taxonomy" id="408172"/>
    <lineage>
        <taxon>unclassified sequences</taxon>
        <taxon>metagenomes</taxon>
        <taxon>ecological metagenomes</taxon>
    </lineage>
</organism>
<protein>
    <recommendedName>
        <fullName evidence="4">DUF4407 domain-containing protein</fullName>
    </recommendedName>
</protein>
<keyword evidence="1" id="KW-0175">Coiled coil</keyword>
<evidence type="ECO:0000256" key="2">
    <source>
        <dbReference type="SAM" id="Phobius"/>
    </source>
</evidence>
<keyword evidence="2" id="KW-0812">Transmembrane</keyword>
<name>A0A382A7X7_9ZZZZ</name>
<dbReference type="AlphaFoldDB" id="A0A382A7X7"/>
<feature type="coiled-coil region" evidence="1">
    <location>
        <begin position="227"/>
        <end position="279"/>
    </location>
</feature>
<accession>A0A382A7X7</accession>
<keyword evidence="2" id="KW-1133">Transmembrane helix</keyword>
<proteinExistence type="predicted"/>
<gene>
    <name evidence="3" type="ORF">METZ01_LOCUS150522</name>
</gene>
<evidence type="ECO:0008006" key="4">
    <source>
        <dbReference type="Google" id="ProtNLM"/>
    </source>
</evidence>
<feature type="coiled-coil region" evidence="1">
    <location>
        <begin position="101"/>
        <end position="128"/>
    </location>
</feature>
<feature type="transmembrane region" description="Helical" evidence="2">
    <location>
        <begin position="7"/>
        <end position="29"/>
    </location>
</feature>
<sequence>MNKFLNYLALVSSIGIAGIAAYFSVIGLATIFAGAYLGVVIMTGALEFGKLVTAAYLHIKWDILGKQKYYLAFSVVVLMFITSLGIFGYLAKASSDTSYATQAAQAEADRFTTQIQREENKIETLTVRLDTLGGGQFDITESVSAQEDIRNGAWDRVQGDIDYAQGQIDDIRERYNTSISALDQIVQSYTEQGTVTTGSAFNRDITDNVALGVQVREEQQPERDRLRQDTNEQISLFQDQIDEYREQAQDTIDTSNTEIRRLQNLNNSAQDEVIVKSEEINTEIDEIYDIISGLRDERFVYEQEILGFEKEVGPVKYVAEVIYGQEESVNRIDNAIRWVIFAIIFVFDPLAVLLLISSTGLIAKPMGTKQPPVVENRYVIQVPKDRLPNINKDK</sequence>
<keyword evidence="2" id="KW-0472">Membrane</keyword>
<reference evidence="3" key="1">
    <citation type="submission" date="2018-05" db="EMBL/GenBank/DDBJ databases">
        <authorList>
            <person name="Lanie J.A."/>
            <person name="Ng W.-L."/>
            <person name="Kazmierczak K.M."/>
            <person name="Andrzejewski T.M."/>
            <person name="Davidsen T.M."/>
            <person name="Wayne K.J."/>
            <person name="Tettelin H."/>
            <person name="Glass J.I."/>
            <person name="Rusch D."/>
            <person name="Podicherti R."/>
            <person name="Tsui H.-C.T."/>
            <person name="Winkler M.E."/>
        </authorList>
    </citation>
    <scope>NUCLEOTIDE SEQUENCE</scope>
</reference>
<feature type="transmembrane region" description="Helical" evidence="2">
    <location>
        <begin position="35"/>
        <end position="57"/>
    </location>
</feature>
<feature type="transmembrane region" description="Helical" evidence="2">
    <location>
        <begin position="69"/>
        <end position="91"/>
    </location>
</feature>
<feature type="transmembrane region" description="Helical" evidence="2">
    <location>
        <begin position="335"/>
        <end position="356"/>
    </location>
</feature>
<evidence type="ECO:0000256" key="1">
    <source>
        <dbReference type="SAM" id="Coils"/>
    </source>
</evidence>